<organism evidence="1 2">
    <name type="scientific">Acetobacterium malicum</name>
    <dbReference type="NCBI Taxonomy" id="52692"/>
    <lineage>
        <taxon>Bacteria</taxon>
        <taxon>Bacillati</taxon>
        <taxon>Bacillota</taxon>
        <taxon>Clostridia</taxon>
        <taxon>Eubacteriales</taxon>
        <taxon>Eubacteriaceae</taxon>
        <taxon>Acetobacterium</taxon>
    </lineage>
</organism>
<evidence type="ECO:0000313" key="1">
    <source>
        <dbReference type="EMBL" id="MBC3901545.1"/>
    </source>
</evidence>
<name>A0ABR6Z2S9_9FIRM</name>
<protein>
    <submittedName>
        <fullName evidence="1">DUF4406 domain-containing protein</fullName>
    </submittedName>
</protein>
<gene>
    <name evidence="1" type="ORF">GH811_18255</name>
</gene>
<reference evidence="1 2" key="1">
    <citation type="journal article" date="2020" name="mSystems">
        <title>Defining Genomic and Predicted Metabolic Features of the Acetobacterium Genus.</title>
        <authorList>
            <person name="Ross D.E."/>
            <person name="Marshall C.W."/>
            <person name="Gulliver D."/>
            <person name="May H.D."/>
            <person name="Norman R.S."/>
        </authorList>
    </citation>
    <scope>NUCLEOTIDE SEQUENCE [LARGE SCALE GENOMIC DNA]</scope>
    <source>
        <strain evidence="1 2">DSM 4132</strain>
    </source>
</reference>
<evidence type="ECO:0000313" key="2">
    <source>
        <dbReference type="Proteomes" id="UP000622405"/>
    </source>
</evidence>
<dbReference type="EMBL" id="WJBE01000031">
    <property type="protein sequence ID" value="MBC3901545.1"/>
    <property type="molecule type" value="Genomic_DNA"/>
</dbReference>
<proteinExistence type="predicted"/>
<sequence>MMDLNKTYYLAHPCTTGGKSIEKNKESERRAFEKLQKHYPGINVIRPLTLIPEDMEHQEAMLKCFKLLKECDAAIFAGHWMISKGCMMEFAFCVDNRIGVIEISNLFSEVAV</sequence>
<dbReference type="Proteomes" id="UP000622405">
    <property type="component" value="Unassembled WGS sequence"/>
</dbReference>
<accession>A0ABR6Z2S9</accession>
<comment type="caution">
    <text evidence="1">The sequence shown here is derived from an EMBL/GenBank/DDBJ whole genome shotgun (WGS) entry which is preliminary data.</text>
</comment>
<keyword evidence="2" id="KW-1185">Reference proteome</keyword>
<dbReference type="Gene3D" id="3.40.50.10400">
    <property type="entry name" value="Hypothetical protein PA1492"/>
    <property type="match status" value="1"/>
</dbReference>
<dbReference type="Pfam" id="PF14359">
    <property type="entry name" value="DUF4406"/>
    <property type="match status" value="1"/>
</dbReference>
<dbReference type="InterPro" id="IPR025518">
    <property type="entry name" value="DUF4406"/>
</dbReference>
<dbReference type="RefSeq" id="WP_186895576.1">
    <property type="nucleotide sequence ID" value="NZ_WJBE01000031.1"/>
</dbReference>